<dbReference type="Proteomes" id="UP001329430">
    <property type="component" value="Chromosome 3"/>
</dbReference>
<dbReference type="SUPFAM" id="SSF49854">
    <property type="entry name" value="Spermadhesin, CUB domain"/>
    <property type="match status" value="1"/>
</dbReference>
<evidence type="ECO:0000259" key="5">
    <source>
        <dbReference type="PROSITE" id="PS01180"/>
    </source>
</evidence>
<gene>
    <name evidence="6" type="ORF">RI129_004108</name>
</gene>
<feature type="signal peptide" evidence="4">
    <location>
        <begin position="1"/>
        <end position="18"/>
    </location>
</feature>
<keyword evidence="3" id="KW-0812">Transmembrane</keyword>
<dbReference type="Pfam" id="PF00431">
    <property type="entry name" value="CUB"/>
    <property type="match status" value="1"/>
</dbReference>
<evidence type="ECO:0000256" key="3">
    <source>
        <dbReference type="SAM" id="Phobius"/>
    </source>
</evidence>
<evidence type="ECO:0000256" key="1">
    <source>
        <dbReference type="ARBA" id="ARBA00023157"/>
    </source>
</evidence>
<comment type="caution">
    <text evidence="2">Lacks conserved residue(s) required for the propagation of feature annotation.</text>
</comment>
<name>A0AAN7VKG5_9COLE</name>
<dbReference type="AlphaFoldDB" id="A0AAN7VKG5"/>
<keyword evidence="3" id="KW-0472">Membrane</keyword>
<dbReference type="InterPro" id="IPR035914">
    <property type="entry name" value="Sperma_CUB_dom_sf"/>
</dbReference>
<feature type="domain" description="CUB" evidence="5">
    <location>
        <begin position="120"/>
        <end position="242"/>
    </location>
</feature>
<proteinExistence type="predicted"/>
<keyword evidence="4" id="KW-0732">Signal</keyword>
<dbReference type="PROSITE" id="PS01180">
    <property type="entry name" value="CUB"/>
    <property type="match status" value="1"/>
</dbReference>
<evidence type="ECO:0000313" key="7">
    <source>
        <dbReference type="Proteomes" id="UP001329430"/>
    </source>
</evidence>
<keyword evidence="7" id="KW-1185">Reference proteome</keyword>
<comment type="caution">
    <text evidence="6">The sequence shown here is derived from an EMBL/GenBank/DDBJ whole genome shotgun (WGS) entry which is preliminary data.</text>
</comment>
<evidence type="ECO:0000256" key="2">
    <source>
        <dbReference type="PROSITE-ProRule" id="PRU00059"/>
    </source>
</evidence>
<reference evidence="6 7" key="1">
    <citation type="journal article" date="2024" name="Insects">
        <title>An Improved Chromosome-Level Genome Assembly of the Firefly Pyrocoelia pectoralis.</title>
        <authorList>
            <person name="Fu X."/>
            <person name="Meyer-Rochow V.B."/>
            <person name="Ballantyne L."/>
            <person name="Zhu X."/>
        </authorList>
    </citation>
    <scope>NUCLEOTIDE SEQUENCE [LARGE SCALE GENOMIC DNA]</scope>
    <source>
        <strain evidence="6">XCY_ONT2</strain>
    </source>
</reference>
<protein>
    <recommendedName>
        <fullName evidence="5">CUB domain-containing protein</fullName>
    </recommendedName>
</protein>
<evidence type="ECO:0000313" key="6">
    <source>
        <dbReference type="EMBL" id="KAK5645644.1"/>
    </source>
</evidence>
<feature type="chain" id="PRO_5043020525" description="CUB domain-containing protein" evidence="4">
    <location>
        <begin position="19"/>
        <end position="344"/>
    </location>
</feature>
<organism evidence="6 7">
    <name type="scientific">Pyrocoelia pectoralis</name>
    <dbReference type="NCBI Taxonomy" id="417401"/>
    <lineage>
        <taxon>Eukaryota</taxon>
        <taxon>Metazoa</taxon>
        <taxon>Ecdysozoa</taxon>
        <taxon>Arthropoda</taxon>
        <taxon>Hexapoda</taxon>
        <taxon>Insecta</taxon>
        <taxon>Pterygota</taxon>
        <taxon>Neoptera</taxon>
        <taxon>Endopterygota</taxon>
        <taxon>Coleoptera</taxon>
        <taxon>Polyphaga</taxon>
        <taxon>Elateriformia</taxon>
        <taxon>Elateroidea</taxon>
        <taxon>Lampyridae</taxon>
        <taxon>Lampyrinae</taxon>
        <taxon>Pyrocoelia</taxon>
    </lineage>
</organism>
<accession>A0AAN7VKG5</accession>
<keyword evidence="1" id="KW-1015">Disulfide bond</keyword>
<evidence type="ECO:0000256" key="4">
    <source>
        <dbReference type="SAM" id="SignalP"/>
    </source>
</evidence>
<dbReference type="InterPro" id="IPR000859">
    <property type="entry name" value="CUB_dom"/>
</dbReference>
<dbReference type="Gene3D" id="2.60.120.290">
    <property type="entry name" value="Spermadhesin, CUB domain"/>
    <property type="match status" value="1"/>
</dbReference>
<feature type="transmembrane region" description="Helical" evidence="3">
    <location>
        <begin position="294"/>
        <end position="316"/>
    </location>
</feature>
<sequence length="344" mass="39068">MWFKLGLLFILITEDVCGYIEYVQTSGCESCALRLTCRHLNSIISVLEANFELIENFINETMPTPFPPMHPRIALNQRCSGVNHCSFILTKDCPGADKWGLGNLTVNYACISEDRLTKYCNKEILLASPETLGISRGFIHNPGYPRFYLGKQKCRWTIHAPPLQRVKITIYDISLIGVPNLNKCSDVVEISDKGQILYSTCEQQEPPLEITSLDDTLDITLIPSPTENVLPRRGILNDTVAEYSCCVGYVFPDTKIRSRKIKCLGYKWNVVLPLPDCQYQQFILKVSNVRNSEIVIPSIVIVALFLINSIVLFVIYRYKKRKIPEFSEEELGTLSTKDTKTLQN</sequence>
<dbReference type="EMBL" id="JAVRBK010000003">
    <property type="protein sequence ID" value="KAK5645644.1"/>
    <property type="molecule type" value="Genomic_DNA"/>
</dbReference>
<keyword evidence="3" id="KW-1133">Transmembrane helix</keyword>
<dbReference type="CDD" id="cd00041">
    <property type="entry name" value="CUB"/>
    <property type="match status" value="1"/>
</dbReference>